<comment type="subcellular location">
    <subcellularLocation>
        <location evidence="3">Cytoplasm</location>
    </subcellularLocation>
</comment>
<evidence type="ECO:0000256" key="1">
    <source>
        <dbReference type="ARBA" id="ARBA00022741"/>
    </source>
</evidence>
<evidence type="ECO:0000256" key="4">
    <source>
        <dbReference type="NCBIfam" id="TIGR00152"/>
    </source>
</evidence>
<reference evidence="5" key="1">
    <citation type="journal article" date="2024" name="Int. J. Syst. Evol. Microbiol.">
        <title>Polycladomyces zharkentensis sp. nov., a novel thermophilic cellulose- and starch-degrading member of the Bacillota from a geothermal aquifer in Kazakhstan.</title>
        <authorList>
            <person name="Mashzhan A."/>
            <person name="Kistaubayeva A."/>
            <person name="Javier-Lopez R."/>
            <person name="Bissenova U."/>
            <person name="Bissenbay A."/>
            <person name="Birkeland N.K."/>
        </authorList>
    </citation>
    <scope>NUCLEOTIDE SEQUENCE</scope>
    <source>
        <strain evidence="5">ZKZ2T</strain>
    </source>
</reference>
<accession>A0ABS2WHJ4</accession>
<dbReference type="PROSITE" id="PS51219">
    <property type="entry name" value="DPCK"/>
    <property type="match status" value="1"/>
</dbReference>
<dbReference type="InterPro" id="IPR027417">
    <property type="entry name" value="P-loop_NTPase"/>
</dbReference>
<dbReference type="CDD" id="cd02022">
    <property type="entry name" value="DPCK"/>
    <property type="match status" value="1"/>
</dbReference>
<dbReference type="PANTHER" id="PTHR10695">
    <property type="entry name" value="DEPHOSPHO-COA KINASE-RELATED"/>
    <property type="match status" value="1"/>
</dbReference>
<dbReference type="RefSeq" id="WP_205493672.1">
    <property type="nucleotide sequence ID" value="NZ_JAFHAP010000006.1"/>
</dbReference>
<dbReference type="EC" id="2.7.1.24" evidence="3 4"/>
<dbReference type="EMBL" id="JAFHAP010000006">
    <property type="protein sequence ID" value="MBN2909025.1"/>
    <property type="molecule type" value="Genomic_DNA"/>
</dbReference>
<keyword evidence="1 3" id="KW-0547">Nucleotide-binding</keyword>
<keyword evidence="6" id="KW-1185">Reference proteome</keyword>
<gene>
    <name evidence="3" type="primary">coaE</name>
    <name evidence="5" type="ORF">JQC72_05745</name>
</gene>
<comment type="pathway">
    <text evidence="3">Cofactor biosynthesis; coenzyme A biosynthesis; CoA from (R)-pantothenate: step 5/5.</text>
</comment>
<keyword evidence="3" id="KW-0963">Cytoplasm</keyword>
<keyword evidence="3 5" id="KW-0808">Transferase</keyword>
<dbReference type="Proteomes" id="UP001177120">
    <property type="component" value="Unassembled WGS sequence"/>
</dbReference>
<comment type="function">
    <text evidence="3">Catalyzes the phosphorylation of the 3'-hydroxyl group of dephosphocoenzyme A to form coenzyme A.</text>
</comment>
<dbReference type="HAMAP" id="MF_00376">
    <property type="entry name" value="Dephospho_CoA_kinase"/>
    <property type="match status" value="1"/>
</dbReference>
<dbReference type="NCBIfam" id="TIGR00152">
    <property type="entry name" value="dephospho-CoA kinase"/>
    <property type="match status" value="1"/>
</dbReference>
<comment type="similarity">
    <text evidence="3">Belongs to the CoaE family.</text>
</comment>
<sequence>MIVGLTGGIATGKSTVSRMLAERGAHIIDADQVAREVVEPHTEGWHRIRVRFGEEVFHPDGTLNRQALGARVFRDTAAREELNRLLHPLIVERMQILTEQCRARDPDGIVVWDTPLLIEGNLTKSVEKVIVVYIPEWLQLQRLIARDGLSEEEARRRIASQLPIEEKKRFADILIDNSGSLAETERQVDQLWKSLNSKNGYDRR</sequence>
<dbReference type="InterPro" id="IPR001977">
    <property type="entry name" value="Depp_CoAkinase"/>
</dbReference>
<evidence type="ECO:0000256" key="2">
    <source>
        <dbReference type="ARBA" id="ARBA00022840"/>
    </source>
</evidence>
<dbReference type="Pfam" id="PF01121">
    <property type="entry name" value="CoaE"/>
    <property type="match status" value="1"/>
</dbReference>
<comment type="catalytic activity">
    <reaction evidence="3">
        <text>3'-dephospho-CoA + ATP = ADP + CoA + H(+)</text>
        <dbReference type="Rhea" id="RHEA:18245"/>
        <dbReference type="ChEBI" id="CHEBI:15378"/>
        <dbReference type="ChEBI" id="CHEBI:30616"/>
        <dbReference type="ChEBI" id="CHEBI:57287"/>
        <dbReference type="ChEBI" id="CHEBI:57328"/>
        <dbReference type="ChEBI" id="CHEBI:456216"/>
        <dbReference type="EC" id="2.7.1.24"/>
    </reaction>
</comment>
<name>A0ABS2WHJ4_9BACL</name>
<evidence type="ECO:0000256" key="3">
    <source>
        <dbReference type="HAMAP-Rule" id="MF_00376"/>
    </source>
</evidence>
<proteinExistence type="inferred from homology"/>
<keyword evidence="2 3" id="KW-0067">ATP-binding</keyword>
<dbReference type="SUPFAM" id="SSF52540">
    <property type="entry name" value="P-loop containing nucleoside triphosphate hydrolases"/>
    <property type="match status" value="1"/>
</dbReference>
<keyword evidence="3" id="KW-0173">Coenzyme A biosynthesis</keyword>
<protein>
    <recommendedName>
        <fullName evidence="3 4">Dephospho-CoA kinase</fullName>
        <ecNumber evidence="3 4">2.7.1.24</ecNumber>
    </recommendedName>
    <alternativeName>
        <fullName evidence="3">Dephosphocoenzyme A kinase</fullName>
    </alternativeName>
</protein>
<dbReference type="Gene3D" id="3.40.50.300">
    <property type="entry name" value="P-loop containing nucleotide triphosphate hydrolases"/>
    <property type="match status" value="1"/>
</dbReference>
<dbReference type="GO" id="GO:0004140">
    <property type="term" value="F:dephospho-CoA kinase activity"/>
    <property type="evidence" value="ECO:0007669"/>
    <property type="project" value="UniProtKB-EC"/>
</dbReference>
<keyword evidence="3 5" id="KW-0418">Kinase</keyword>
<evidence type="ECO:0000313" key="6">
    <source>
        <dbReference type="Proteomes" id="UP001177120"/>
    </source>
</evidence>
<dbReference type="PANTHER" id="PTHR10695:SF46">
    <property type="entry name" value="BIFUNCTIONAL COENZYME A SYNTHASE-RELATED"/>
    <property type="match status" value="1"/>
</dbReference>
<feature type="binding site" evidence="3">
    <location>
        <begin position="10"/>
        <end position="15"/>
    </location>
    <ligand>
        <name>ATP</name>
        <dbReference type="ChEBI" id="CHEBI:30616"/>
    </ligand>
</feature>
<evidence type="ECO:0000313" key="5">
    <source>
        <dbReference type="EMBL" id="MBN2909025.1"/>
    </source>
</evidence>
<comment type="caution">
    <text evidence="5">The sequence shown here is derived from an EMBL/GenBank/DDBJ whole genome shotgun (WGS) entry which is preliminary data.</text>
</comment>
<organism evidence="5 6">
    <name type="scientific">Polycladomyces zharkentensis</name>
    <dbReference type="NCBI Taxonomy" id="2807616"/>
    <lineage>
        <taxon>Bacteria</taxon>
        <taxon>Bacillati</taxon>
        <taxon>Bacillota</taxon>
        <taxon>Bacilli</taxon>
        <taxon>Bacillales</taxon>
        <taxon>Thermoactinomycetaceae</taxon>
        <taxon>Polycladomyces</taxon>
    </lineage>
</organism>